<keyword evidence="2" id="KW-1185">Reference proteome</keyword>
<comment type="caution">
    <text evidence="1">The sequence shown here is derived from an EMBL/GenBank/DDBJ whole genome shotgun (WGS) entry which is preliminary data.</text>
</comment>
<accession>U1QGU8</accession>
<name>U1QGU8_9ACTO</name>
<dbReference type="Proteomes" id="UP000016536">
    <property type="component" value="Unassembled WGS sequence"/>
</dbReference>
<sequence length="53" mass="6143">RHLEVADHRLRLHVRHGLDHGGGVSRARHLIHMISMRVTMESRRITGRSGEVR</sequence>
<evidence type="ECO:0000313" key="2">
    <source>
        <dbReference type="Proteomes" id="UP000016536"/>
    </source>
</evidence>
<proteinExistence type="predicted"/>
<protein>
    <submittedName>
        <fullName evidence="1">Uncharacterized protein</fullName>
    </submittedName>
</protein>
<evidence type="ECO:0000313" key="1">
    <source>
        <dbReference type="EMBL" id="ERH21114.1"/>
    </source>
</evidence>
<reference evidence="1 2" key="1">
    <citation type="submission" date="2013-08" db="EMBL/GenBank/DDBJ databases">
        <authorList>
            <person name="Weinstock G."/>
            <person name="Sodergren E."/>
            <person name="Wylie T."/>
            <person name="Fulton L."/>
            <person name="Fulton R."/>
            <person name="Fronick C."/>
            <person name="O'Laughlin M."/>
            <person name="Godfrey J."/>
            <person name="Miner T."/>
            <person name="Herter B."/>
            <person name="Appelbaum E."/>
            <person name="Cordes M."/>
            <person name="Lek S."/>
            <person name="Wollam A."/>
            <person name="Pepin K.H."/>
            <person name="Palsikar V.B."/>
            <person name="Mitreva M."/>
            <person name="Wilson R.K."/>
        </authorList>
    </citation>
    <scope>NUCLEOTIDE SEQUENCE [LARGE SCALE GENOMIC DNA]</scope>
    <source>
        <strain evidence="1 2">F0542</strain>
    </source>
</reference>
<gene>
    <name evidence="1" type="ORF">HMPREF1979_03220</name>
</gene>
<dbReference type="AlphaFoldDB" id="U1QGU8"/>
<dbReference type="HOGENOM" id="CLU_3054647_0_0_11"/>
<feature type="non-terminal residue" evidence="1">
    <location>
        <position position="1"/>
    </location>
</feature>
<organism evidence="1 2">
    <name type="scientific">Actinomyces johnsonii F0542</name>
    <dbReference type="NCBI Taxonomy" id="1321818"/>
    <lineage>
        <taxon>Bacteria</taxon>
        <taxon>Bacillati</taxon>
        <taxon>Actinomycetota</taxon>
        <taxon>Actinomycetes</taxon>
        <taxon>Actinomycetales</taxon>
        <taxon>Actinomycetaceae</taxon>
        <taxon>Actinomyces</taxon>
    </lineage>
</organism>
<dbReference type="EMBL" id="AWSE01000274">
    <property type="protein sequence ID" value="ERH21114.1"/>
    <property type="molecule type" value="Genomic_DNA"/>
</dbReference>